<protein>
    <submittedName>
        <fullName evidence="2">Uncharacterized protein</fullName>
    </submittedName>
</protein>
<name>A0A8H7DX95_9EURO</name>
<dbReference type="AlphaFoldDB" id="A0A8H7DX95"/>
<accession>A0A8H7DX95</accession>
<sequence length="126" mass="13762">EAAEIAELRSLQEDFTAATILLQLHREDALLANSNPNNREEAKTISSDTDSDATIPDHAPSYRRRHMVGDGGGGDGQQQNQNQHQRPPGSSSSSSSSSPAEKAEQDELLFMKEDDENEERTRRAGG</sequence>
<evidence type="ECO:0000256" key="1">
    <source>
        <dbReference type="SAM" id="MobiDB-lite"/>
    </source>
</evidence>
<feature type="compositionally biased region" description="Low complexity" evidence="1">
    <location>
        <begin position="77"/>
        <end position="98"/>
    </location>
</feature>
<feature type="non-terminal residue" evidence="2">
    <location>
        <position position="1"/>
    </location>
</feature>
<organism evidence="2 3">
    <name type="scientific">Endocarpon pusillum</name>
    <dbReference type="NCBI Taxonomy" id="364733"/>
    <lineage>
        <taxon>Eukaryota</taxon>
        <taxon>Fungi</taxon>
        <taxon>Dikarya</taxon>
        <taxon>Ascomycota</taxon>
        <taxon>Pezizomycotina</taxon>
        <taxon>Eurotiomycetes</taxon>
        <taxon>Chaetothyriomycetidae</taxon>
        <taxon>Verrucariales</taxon>
        <taxon>Verrucariaceae</taxon>
        <taxon>Endocarpon</taxon>
    </lineage>
</organism>
<gene>
    <name evidence="2" type="ORF">GJ744_005188</name>
</gene>
<dbReference type="OrthoDB" id="10565765at2759"/>
<evidence type="ECO:0000313" key="3">
    <source>
        <dbReference type="Proteomes" id="UP000606974"/>
    </source>
</evidence>
<keyword evidence="3" id="KW-1185">Reference proteome</keyword>
<reference evidence="2" key="1">
    <citation type="submission" date="2020-02" db="EMBL/GenBank/DDBJ databases">
        <authorList>
            <person name="Palmer J.M."/>
        </authorList>
    </citation>
    <scope>NUCLEOTIDE SEQUENCE</scope>
    <source>
        <strain evidence="2">EPUS1.4</strain>
        <tissue evidence="2">Thallus</tissue>
    </source>
</reference>
<feature type="region of interest" description="Disordered" evidence="1">
    <location>
        <begin position="30"/>
        <end position="126"/>
    </location>
</feature>
<evidence type="ECO:0000313" key="2">
    <source>
        <dbReference type="EMBL" id="KAF7502749.1"/>
    </source>
</evidence>
<comment type="caution">
    <text evidence="2">The sequence shown here is derived from an EMBL/GenBank/DDBJ whole genome shotgun (WGS) entry which is preliminary data.</text>
</comment>
<dbReference type="Proteomes" id="UP000606974">
    <property type="component" value="Unassembled WGS sequence"/>
</dbReference>
<feature type="compositionally biased region" description="Basic and acidic residues" evidence="1">
    <location>
        <begin position="101"/>
        <end position="112"/>
    </location>
</feature>
<proteinExistence type="predicted"/>
<dbReference type="EMBL" id="JAACFV010000222">
    <property type="protein sequence ID" value="KAF7502749.1"/>
    <property type="molecule type" value="Genomic_DNA"/>
</dbReference>